<keyword evidence="5" id="KW-0288">FMN</keyword>
<evidence type="ECO:0000256" key="1">
    <source>
        <dbReference type="ARBA" id="ARBA00001917"/>
    </source>
</evidence>
<evidence type="ECO:0000256" key="15">
    <source>
        <dbReference type="ARBA" id="ARBA00066422"/>
    </source>
</evidence>
<dbReference type="InterPro" id="IPR036551">
    <property type="entry name" value="Flavin_trans-like"/>
</dbReference>
<dbReference type="InterPro" id="IPR001087">
    <property type="entry name" value="GDSL"/>
</dbReference>
<dbReference type="SUPFAM" id="SSF52266">
    <property type="entry name" value="SGNH hydrolase"/>
    <property type="match status" value="1"/>
</dbReference>
<evidence type="ECO:0000256" key="5">
    <source>
        <dbReference type="ARBA" id="ARBA00022643"/>
    </source>
</evidence>
<comment type="similarity">
    <text evidence="2">Belongs to the 'GDSL' lipolytic enzyme family.</text>
</comment>
<keyword evidence="7" id="KW-0456">Lyase</keyword>
<feature type="domain" description="Flavoprotein" evidence="16">
    <location>
        <begin position="24"/>
        <end position="206"/>
    </location>
</feature>
<proteinExistence type="inferred from homology"/>
<reference evidence="17" key="1">
    <citation type="submission" date="2023-03" db="UniProtKB">
        <authorList>
            <consortium name="EnsemblPlants"/>
        </authorList>
    </citation>
    <scope>IDENTIFICATION</scope>
</reference>
<dbReference type="GO" id="GO:0016788">
    <property type="term" value="F:hydrolase activity, acting on ester bonds"/>
    <property type="evidence" value="ECO:0007669"/>
    <property type="project" value="InterPro"/>
</dbReference>
<evidence type="ECO:0000313" key="17">
    <source>
        <dbReference type="EnsemblPlants" id="MELO3C002329.2.1"/>
    </source>
</evidence>
<evidence type="ECO:0000259" key="16">
    <source>
        <dbReference type="Pfam" id="PF02441"/>
    </source>
</evidence>
<evidence type="ECO:0000256" key="4">
    <source>
        <dbReference type="ARBA" id="ARBA00022630"/>
    </source>
</evidence>
<dbReference type="Gene3D" id="3.40.50.1110">
    <property type="entry name" value="SGNH hydrolase"/>
    <property type="match status" value="1"/>
</dbReference>
<evidence type="ECO:0000256" key="14">
    <source>
        <dbReference type="ARBA" id="ARBA00060685"/>
    </source>
</evidence>
<dbReference type="GO" id="GO:0005886">
    <property type="term" value="C:plasma membrane"/>
    <property type="evidence" value="ECO:0007669"/>
    <property type="project" value="UniProtKB-ARBA"/>
</dbReference>
<keyword evidence="8" id="KW-0378">Hydrolase</keyword>
<keyword evidence="3" id="KW-0341">Growth regulation</keyword>
<dbReference type="CDD" id="cd01837">
    <property type="entry name" value="SGNH_plant_lipase_like"/>
    <property type="match status" value="1"/>
</dbReference>
<dbReference type="InterPro" id="IPR036514">
    <property type="entry name" value="SGNH_hydro_sf"/>
</dbReference>
<keyword evidence="9" id="KW-0173">Coenzyme A biosynthesis</keyword>
<evidence type="ECO:0000256" key="7">
    <source>
        <dbReference type="ARBA" id="ARBA00022793"/>
    </source>
</evidence>
<dbReference type="FunFam" id="3.40.50.1950:FF:000004">
    <property type="entry name" value="Phosphopantothenoylcysteine decarboxylase"/>
    <property type="match status" value="1"/>
</dbReference>
<evidence type="ECO:0000256" key="6">
    <source>
        <dbReference type="ARBA" id="ARBA00022729"/>
    </source>
</evidence>
<evidence type="ECO:0000256" key="11">
    <source>
        <dbReference type="ARBA" id="ARBA00023180"/>
    </source>
</evidence>
<dbReference type="InterPro" id="IPR003382">
    <property type="entry name" value="Flavoprotein"/>
</dbReference>
<evidence type="ECO:0000256" key="10">
    <source>
        <dbReference type="ARBA" id="ARBA00023016"/>
    </source>
</evidence>
<keyword evidence="6" id="KW-0732">Signal</keyword>
<keyword evidence="7" id="KW-0210">Decarboxylase</keyword>
<dbReference type="GO" id="GO:0015937">
    <property type="term" value="P:coenzyme A biosynthetic process"/>
    <property type="evidence" value="ECO:0007669"/>
    <property type="project" value="UniProtKB-KW"/>
</dbReference>
<sequence length="600" mass="66829">MAYPKSANAEREVMQVNNVQRKPRILLAASGSVASIKFGNLYHSFAEWADVRAVATRASLHFIDRASLPKDAVLYTDEDEWTGWNKIGDSVLHIELRRWADIMVIAPLSANTLGKFHLGLRCVDVQPIAGGLCDNLLTCVVRAWDYNKPLFVAPAMNTFMWTNPFTERHLIAIDELGITLIPPVTKRLACGDYGNGAMAEPSLIFSTVRLFYESRMQQSAKNGNKTLYLGYKMQNVYLTYLNASPTAIETHPRLFNKIYAFGDSFTDTGNTRSASGPAGFGHVSDPPYGSTFFHHPTNRYSDGRLVIDFVAQSLSLPLLPPYKYLKGNDSFHGVNFAVAGSTAINHEFYVRNNLSIDNTPQSIQTQLLWFNKFLETQGCRGEETKAQCKAAFDDALFWVGEIGVNDYAYSFGSPISADTIRKLAVASVTGVLQSLLKKGAKYMVVQGLPPSGCLALSMSLASVDDRDDIGCVRSLNNQTYVHSMALQASLQSLRRQFPEAVIIYADYWNAYRTVIKNPSKYGFRERFKACCGVGEPYNFELFTVCGMSSVSSCKTPSEYINWDGVHLTEAMYKVVHDMLIEGGFTHPPFSYLLDMKRHKG</sequence>
<dbReference type="AlphaFoldDB" id="A0A9I9CEB9"/>
<dbReference type="EnsemblPlants" id="MELO3C002329.2.1">
    <property type="protein sequence ID" value="MELO3C002329.2.1"/>
    <property type="gene ID" value="MELO3C002329.2"/>
</dbReference>
<organism evidence="17">
    <name type="scientific">Cucumis melo</name>
    <name type="common">Muskmelon</name>
    <dbReference type="NCBI Taxonomy" id="3656"/>
    <lineage>
        <taxon>Eukaryota</taxon>
        <taxon>Viridiplantae</taxon>
        <taxon>Streptophyta</taxon>
        <taxon>Embryophyta</taxon>
        <taxon>Tracheophyta</taxon>
        <taxon>Spermatophyta</taxon>
        <taxon>Magnoliopsida</taxon>
        <taxon>eudicotyledons</taxon>
        <taxon>Gunneridae</taxon>
        <taxon>Pentapetalae</taxon>
        <taxon>rosids</taxon>
        <taxon>fabids</taxon>
        <taxon>Cucurbitales</taxon>
        <taxon>Cucurbitaceae</taxon>
        <taxon>Benincaseae</taxon>
        <taxon>Cucumis</taxon>
    </lineage>
</organism>
<dbReference type="InterPro" id="IPR035669">
    <property type="entry name" value="SGNH_plant_lipase-like"/>
</dbReference>
<name>A0A9I9CEB9_CUCME</name>
<dbReference type="Gramene" id="MELO3C002329.2.1">
    <property type="protein sequence ID" value="MELO3C002329.2.1"/>
    <property type="gene ID" value="MELO3C002329.2"/>
</dbReference>
<keyword evidence="11" id="KW-0325">Glycoprotein</keyword>
<dbReference type="Gene3D" id="3.40.50.1950">
    <property type="entry name" value="Flavin prenyltransferase-like"/>
    <property type="match status" value="1"/>
</dbReference>
<protein>
    <recommendedName>
        <fullName evidence="15">phosphopantothenoylcysteine decarboxylase</fullName>
        <ecNumber evidence="15">4.1.1.36</ecNumber>
    </recommendedName>
</protein>
<keyword evidence="4" id="KW-0285">Flavoprotein</keyword>
<evidence type="ECO:0000256" key="12">
    <source>
        <dbReference type="ARBA" id="ARBA00038350"/>
    </source>
</evidence>
<dbReference type="GO" id="GO:1901002">
    <property type="term" value="P:positive regulation of response to salt stress"/>
    <property type="evidence" value="ECO:0007669"/>
    <property type="project" value="UniProtKB-ARBA"/>
</dbReference>
<dbReference type="EC" id="4.1.1.36" evidence="15"/>
<dbReference type="GO" id="GO:0004633">
    <property type="term" value="F:phosphopantothenoylcysteine decarboxylase activity"/>
    <property type="evidence" value="ECO:0007669"/>
    <property type="project" value="UniProtKB-EC"/>
</dbReference>
<comment type="catalytic activity">
    <reaction evidence="13">
        <text>N-[(R)-4-phosphopantothenoyl]-L-cysteine + H(+) = (R)-4'-phosphopantetheine + CO2</text>
        <dbReference type="Rhea" id="RHEA:16793"/>
        <dbReference type="ChEBI" id="CHEBI:15378"/>
        <dbReference type="ChEBI" id="CHEBI:16526"/>
        <dbReference type="ChEBI" id="CHEBI:59458"/>
        <dbReference type="ChEBI" id="CHEBI:61723"/>
        <dbReference type="EC" id="4.1.1.36"/>
    </reaction>
    <physiologicalReaction direction="left-to-right" evidence="13">
        <dbReference type="Rhea" id="RHEA:16794"/>
    </physiologicalReaction>
</comment>
<keyword evidence="10" id="KW-0346">Stress response</keyword>
<accession>A0A9I9CEB9</accession>
<dbReference type="Pfam" id="PF00657">
    <property type="entry name" value="Lipase_GDSL"/>
    <property type="match status" value="1"/>
</dbReference>
<comment type="similarity">
    <text evidence="12">Belongs to the HFCD (homooligomeric flavin containing Cys decarboxylase) superfamily.</text>
</comment>
<dbReference type="PANTHER" id="PTHR22835:SF557">
    <property type="entry name" value="LIPASE_HYDROLASE FAMILY PROTEIN, PUTATIVE, EXPRESSED-RELATED"/>
    <property type="match status" value="1"/>
</dbReference>
<dbReference type="PANTHER" id="PTHR22835">
    <property type="entry name" value="ZINC FINGER FYVE DOMAIN CONTAINING PROTEIN"/>
    <property type="match status" value="1"/>
</dbReference>
<evidence type="ECO:0000256" key="9">
    <source>
        <dbReference type="ARBA" id="ARBA00022993"/>
    </source>
</evidence>
<evidence type="ECO:0000256" key="3">
    <source>
        <dbReference type="ARBA" id="ARBA00022604"/>
    </source>
</evidence>
<evidence type="ECO:0000256" key="2">
    <source>
        <dbReference type="ARBA" id="ARBA00008668"/>
    </source>
</evidence>
<comment type="cofactor">
    <cofactor evidence="1">
        <name>FMN</name>
        <dbReference type="ChEBI" id="CHEBI:58210"/>
    </cofactor>
</comment>
<dbReference type="Pfam" id="PF02441">
    <property type="entry name" value="Flavoprotein"/>
    <property type="match status" value="1"/>
</dbReference>
<evidence type="ECO:0000256" key="13">
    <source>
        <dbReference type="ARBA" id="ARBA00051689"/>
    </source>
</evidence>
<evidence type="ECO:0000256" key="8">
    <source>
        <dbReference type="ARBA" id="ARBA00022801"/>
    </source>
</evidence>
<dbReference type="SUPFAM" id="SSF52507">
    <property type="entry name" value="Homo-oligomeric flavin-containing Cys decarboxylases, HFCD"/>
    <property type="match status" value="1"/>
</dbReference>
<comment type="pathway">
    <text evidence="14">Cofactor biosynthesis; coenzyme A biosynthesis; CoA from (R)-pantothenate: step 3/5.</text>
</comment>